<keyword evidence="2" id="KW-0732">Signal</keyword>
<evidence type="ECO:0000256" key="1">
    <source>
        <dbReference type="SAM" id="Phobius"/>
    </source>
</evidence>
<evidence type="ECO:0000313" key="4">
    <source>
        <dbReference type="Proteomes" id="UP001497382"/>
    </source>
</evidence>
<dbReference type="EMBL" id="CAXIEN010000192">
    <property type="protein sequence ID" value="CAL1285595.1"/>
    <property type="molecule type" value="Genomic_DNA"/>
</dbReference>
<keyword evidence="1" id="KW-0472">Membrane</keyword>
<dbReference type="Proteomes" id="UP001497382">
    <property type="component" value="Unassembled WGS sequence"/>
</dbReference>
<feature type="transmembrane region" description="Helical" evidence="1">
    <location>
        <begin position="127"/>
        <end position="146"/>
    </location>
</feature>
<feature type="signal peptide" evidence="2">
    <location>
        <begin position="1"/>
        <end position="16"/>
    </location>
</feature>
<evidence type="ECO:0000256" key="2">
    <source>
        <dbReference type="SAM" id="SignalP"/>
    </source>
</evidence>
<name>A0AAV2ANL5_9ARAC</name>
<keyword evidence="1" id="KW-1133">Transmembrane helix</keyword>
<keyword evidence="1" id="KW-0812">Transmembrane</keyword>
<accession>A0AAV2ANL5</accession>
<keyword evidence="4" id="KW-1185">Reference proteome</keyword>
<feature type="chain" id="PRO_5044714286" evidence="2">
    <location>
        <begin position="17"/>
        <end position="150"/>
    </location>
</feature>
<evidence type="ECO:0000313" key="3">
    <source>
        <dbReference type="EMBL" id="CAL1285595.1"/>
    </source>
</evidence>
<protein>
    <submittedName>
        <fullName evidence="3">Uncharacterized protein</fullName>
    </submittedName>
</protein>
<gene>
    <name evidence="3" type="ORF">LARSCL_LOCUS13802</name>
</gene>
<dbReference type="AlphaFoldDB" id="A0AAV2ANL5"/>
<reference evidence="3 4" key="1">
    <citation type="submission" date="2024-04" db="EMBL/GenBank/DDBJ databases">
        <authorList>
            <person name="Rising A."/>
            <person name="Reimegard J."/>
            <person name="Sonavane S."/>
            <person name="Akerstrom W."/>
            <person name="Nylinder S."/>
            <person name="Hedman E."/>
            <person name="Kallberg Y."/>
        </authorList>
    </citation>
    <scope>NUCLEOTIDE SEQUENCE [LARGE SCALE GENOMIC DNA]</scope>
</reference>
<dbReference type="EMBL" id="CAXIEN010000192">
    <property type="protein sequence ID" value="CAL1285596.1"/>
    <property type="molecule type" value="Genomic_DNA"/>
</dbReference>
<comment type="caution">
    <text evidence="3">The sequence shown here is derived from an EMBL/GenBank/DDBJ whole genome shotgun (WGS) entry which is preliminary data.</text>
</comment>
<sequence length="150" mass="16677">MKAFILLILLPSFIVGDTLCPNSKTTCPEDKQCCEVDGEYSCCNPDDDQDTPAIRMKVVPGVEMMRAAMFANSSLSTNESTLQFGITWCDNNRFCESGYSMCCESWCCKTGYYCGSSYFSCRSKGTIISPEIVVLLFLVASVFISLPRHF</sequence>
<organism evidence="3 4">
    <name type="scientific">Larinioides sclopetarius</name>
    <dbReference type="NCBI Taxonomy" id="280406"/>
    <lineage>
        <taxon>Eukaryota</taxon>
        <taxon>Metazoa</taxon>
        <taxon>Ecdysozoa</taxon>
        <taxon>Arthropoda</taxon>
        <taxon>Chelicerata</taxon>
        <taxon>Arachnida</taxon>
        <taxon>Araneae</taxon>
        <taxon>Araneomorphae</taxon>
        <taxon>Entelegynae</taxon>
        <taxon>Araneoidea</taxon>
        <taxon>Araneidae</taxon>
        <taxon>Larinioides</taxon>
    </lineage>
</organism>
<proteinExistence type="predicted"/>